<evidence type="ECO:0000256" key="6">
    <source>
        <dbReference type="ARBA" id="ARBA00022968"/>
    </source>
</evidence>
<evidence type="ECO:0000256" key="3">
    <source>
        <dbReference type="ARBA" id="ARBA00022676"/>
    </source>
</evidence>
<keyword evidence="5" id="KW-0812">Transmembrane</keyword>
<comment type="similarity">
    <text evidence="2">Belongs to the glycosyltransferase 31 family.</text>
</comment>
<keyword evidence="7" id="KW-1133">Transmembrane helix</keyword>
<evidence type="ECO:0000256" key="2">
    <source>
        <dbReference type="ARBA" id="ARBA00008661"/>
    </source>
</evidence>
<evidence type="ECO:0008006" key="12">
    <source>
        <dbReference type="Google" id="ProtNLM"/>
    </source>
</evidence>
<comment type="subcellular location">
    <subcellularLocation>
        <location evidence="1">Golgi apparatus membrane</location>
        <topology evidence="1">Single-pass type II membrane protein</topology>
    </subcellularLocation>
</comment>
<dbReference type="Pfam" id="PF01762">
    <property type="entry name" value="Galactosyl_T"/>
    <property type="match status" value="1"/>
</dbReference>
<evidence type="ECO:0000313" key="11">
    <source>
        <dbReference type="Proteomes" id="UP000192578"/>
    </source>
</evidence>
<dbReference type="EMBL" id="MTYJ01000248">
    <property type="protein sequence ID" value="OWA52034.1"/>
    <property type="molecule type" value="Genomic_DNA"/>
</dbReference>
<evidence type="ECO:0000256" key="1">
    <source>
        <dbReference type="ARBA" id="ARBA00004323"/>
    </source>
</evidence>
<keyword evidence="4" id="KW-0808">Transferase</keyword>
<dbReference type="GO" id="GO:0000139">
    <property type="term" value="C:Golgi membrane"/>
    <property type="evidence" value="ECO:0007669"/>
    <property type="project" value="UniProtKB-SubCell"/>
</dbReference>
<comment type="caution">
    <text evidence="10">The sequence shown here is derived from an EMBL/GenBank/DDBJ whole genome shotgun (WGS) entry which is preliminary data.</text>
</comment>
<protein>
    <recommendedName>
        <fullName evidence="12">Hexosyltransferase</fullName>
    </recommendedName>
</protein>
<proteinExistence type="inferred from homology"/>
<sequence>MNHGASLLDAKNKMALRRTDDVELCREMRSAKPVVTARNVDNPIYINYTSRVVSFPITSSADAARFPSPSKYHFAVNTAPKSYLARREIRRSWKRTLDENTLSGSTPALGRCVSTSDRRTIKGVARAFTRLESCGPICFEAAKLGLRFTSVLFNRTQLPSIVRHSTELKQHDDMVFIEFCDKYETLPLKNVQHHGAHRSDRPENRRMVVKIDDDVLPNFALFFDCFPTYNHKDFGIYGWVTIEQCRPRHVGQVPGRQKPLQRNGLSGIHARSELRGAS</sequence>
<keyword evidence="6" id="KW-0735">Signal-anchor</keyword>
<evidence type="ECO:0000256" key="4">
    <source>
        <dbReference type="ARBA" id="ARBA00022679"/>
    </source>
</evidence>
<keyword evidence="3" id="KW-0328">Glycosyltransferase</keyword>
<keyword evidence="9" id="KW-0472">Membrane</keyword>
<dbReference type="AlphaFoldDB" id="A0A9X6NEW4"/>
<dbReference type="GO" id="GO:0016758">
    <property type="term" value="F:hexosyltransferase activity"/>
    <property type="evidence" value="ECO:0007669"/>
    <property type="project" value="InterPro"/>
</dbReference>
<name>A0A9X6NEW4_HYPEX</name>
<keyword evidence="8" id="KW-0333">Golgi apparatus</keyword>
<evidence type="ECO:0000256" key="8">
    <source>
        <dbReference type="ARBA" id="ARBA00023034"/>
    </source>
</evidence>
<organism evidence="10 11">
    <name type="scientific">Hypsibius exemplaris</name>
    <name type="common">Freshwater tardigrade</name>
    <dbReference type="NCBI Taxonomy" id="2072580"/>
    <lineage>
        <taxon>Eukaryota</taxon>
        <taxon>Metazoa</taxon>
        <taxon>Ecdysozoa</taxon>
        <taxon>Tardigrada</taxon>
        <taxon>Eutardigrada</taxon>
        <taxon>Parachela</taxon>
        <taxon>Hypsibioidea</taxon>
        <taxon>Hypsibiidae</taxon>
        <taxon>Hypsibius</taxon>
    </lineage>
</organism>
<dbReference type="Proteomes" id="UP000192578">
    <property type="component" value="Unassembled WGS sequence"/>
</dbReference>
<evidence type="ECO:0000256" key="7">
    <source>
        <dbReference type="ARBA" id="ARBA00022989"/>
    </source>
</evidence>
<evidence type="ECO:0000313" key="10">
    <source>
        <dbReference type="EMBL" id="OWA52034.1"/>
    </source>
</evidence>
<evidence type="ECO:0000256" key="9">
    <source>
        <dbReference type="ARBA" id="ARBA00023136"/>
    </source>
</evidence>
<reference evidence="11" key="1">
    <citation type="submission" date="2017-01" db="EMBL/GenBank/DDBJ databases">
        <title>Comparative genomics of anhydrobiosis in the tardigrade Hypsibius dujardini.</title>
        <authorList>
            <person name="Yoshida Y."/>
            <person name="Koutsovoulos G."/>
            <person name="Laetsch D."/>
            <person name="Stevens L."/>
            <person name="Kumar S."/>
            <person name="Horikawa D."/>
            <person name="Ishino K."/>
            <person name="Komine S."/>
            <person name="Tomita M."/>
            <person name="Blaxter M."/>
            <person name="Arakawa K."/>
        </authorList>
    </citation>
    <scope>NUCLEOTIDE SEQUENCE [LARGE SCALE GENOMIC DNA]</scope>
    <source>
        <strain evidence="11">Z151</strain>
    </source>
</reference>
<gene>
    <name evidence="10" type="ORF">BV898_16490</name>
</gene>
<dbReference type="InterPro" id="IPR002659">
    <property type="entry name" value="Glyco_trans_31"/>
</dbReference>
<accession>A0A9X6NEW4</accession>
<keyword evidence="11" id="KW-1185">Reference proteome</keyword>
<evidence type="ECO:0000256" key="5">
    <source>
        <dbReference type="ARBA" id="ARBA00022692"/>
    </source>
</evidence>